<protein>
    <submittedName>
        <fullName evidence="1">Uncharacterized protein</fullName>
    </submittedName>
</protein>
<comment type="caution">
    <text evidence="1">The sequence shown here is derived from an EMBL/GenBank/DDBJ whole genome shotgun (WGS) entry which is preliminary data.</text>
</comment>
<reference evidence="2" key="1">
    <citation type="journal article" date="2024" name="Proc. Natl. Acad. Sci. U.S.A.">
        <title>Extraordinary preservation of gene collinearity over three hundred million years revealed in homosporous lycophytes.</title>
        <authorList>
            <person name="Li C."/>
            <person name="Wickell D."/>
            <person name="Kuo L.Y."/>
            <person name="Chen X."/>
            <person name="Nie B."/>
            <person name="Liao X."/>
            <person name="Peng D."/>
            <person name="Ji J."/>
            <person name="Jenkins J."/>
            <person name="Williams M."/>
            <person name="Shu S."/>
            <person name="Plott C."/>
            <person name="Barry K."/>
            <person name="Rajasekar S."/>
            <person name="Grimwood J."/>
            <person name="Han X."/>
            <person name="Sun S."/>
            <person name="Hou Z."/>
            <person name="He W."/>
            <person name="Dai G."/>
            <person name="Sun C."/>
            <person name="Schmutz J."/>
            <person name="Leebens-Mack J.H."/>
            <person name="Li F.W."/>
            <person name="Wang L."/>
        </authorList>
    </citation>
    <scope>NUCLEOTIDE SEQUENCE [LARGE SCALE GENOMIC DNA]</scope>
    <source>
        <strain evidence="2">cv. PW_Plant_1</strain>
    </source>
</reference>
<evidence type="ECO:0000313" key="2">
    <source>
        <dbReference type="Proteomes" id="UP001162992"/>
    </source>
</evidence>
<name>A0ACC2EJD8_DIPCM</name>
<proteinExistence type="predicted"/>
<keyword evidence="2" id="KW-1185">Reference proteome</keyword>
<dbReference type="Proteomes" id="UP001162992">
    <property type="component" value="Chromosome 2"/>
</dbReference>
<accession>A0ACC2EJD8</accession>
<organism evidence="1 2">
    <name type="scientific">Diphasiastrum complanatum</name>
    <name type="common">Issler's clubmoss</name>
    <name type="synonym">Lycopodium complanatum</name>
    <dbReference type="NCBI Taxonomy" id="34168"/>
    <lineage>
        <taxon>Eukaryota</taxon>
        <taxon>Viridiplantae</taxon>
        <taxon>Streptophyta</taxon>
        <taxon>Embryophyta</taxon>
        <taxon>Tracheophyta</taxon>
        <taxon>Lycopodiopsida</taxon>
        <taxon>Lycopodiales</taxon>
        <taxon>Lycopodiaceae</taxon>
        <taxon>Lycopodioideae</taxon>
        <taxon>Diphasiastrum</taxon>
    </lineage>
</organism>
<evidence type="ECO:0000313" key="1">
    <source>
        <dbReference type="EMBL" id="KAJ7566527.1"/>
    </source>
</evidence>
<dbReference type="EMBL" id="CM055093">
    <property type="protein sequence ID" value="KAJ7566527.1"/>
    <property type="molecule type" value="Genomic_DNA"/>
</dbReference>
<sequence>MTGFFDTHKEVRLRPDGHAAILAIGTANPPYCIEQSKFPDHLFNVTNCCEKIQLKHKCQRICDRSSINRRYFVLTEEALKSEPCLSSIVDASLEARLKILASEVPKLAKDAAVKSIYEWGRSSDAITHLVFGTTSGVDMPGADLKLAKLIGLQPTVKRIMLYQQGCHAGATVMRIAKDLAENNWGARVLAVCCEISAILFRAPHENYLGGLLASCLFGDGAAAMVIGAGPFLTVERPLFEIARAEETFLPESEDIIQGQLSETGLLFEVSKHVGSIISQHLEKILSKLLLHVEFPNYNDMFWAVHPGGVAILNQIERELKLDKGKLRASRDMLAAFGNMSSVSVLFVLNEIRNRSKRLSLRTSGEGHKSGIVMAFGPGLTVECLLLKSCIVKTY</sequence>
<gene>
    <name evidence="1" type="ORF">O6H91_02G107300</name>
</gene>